<dbReference type="GO" id="GO:0004222">
    <property type="term" value="F:metalloendopeptidase activity"/>
    <property type="evidence" value="ECO:0007669"/>
    <property type="project" value="InterPro"/>
</dbReference>
<proteinExistence type="predicted"/>
<dbReference type="Proteomes" id="UP001066276">
    <property type="component" value="Chromosome 4_2"/>
</dbReference>
<dbReference type="AlphaFoldDB" id="A0AAV7SUN3"/>
<dbReference type="InterPro" id="IPR024079">
    <property type="entry name" value="MetalloPept_cat_dom_sf"/>
</dbReference>
<dbReference type="GO" id="GO:0006508">
    <property type="term" value="P:proteolysis"/>
    <property type="evidence" value="ECO:0007669"/>
    <property type="project" value="InterPro"/>
</dbReference>
<gene>
    <name evidence="2" type="ORF">NDU88_008242</name>
</gene>
<accession>A0AAV7SUN3</accession>
<evidence type="ECO:0000313" key="2">
    <source>
        <dbReference type="EMBL" id="KAJ1167854.1"/>
    </source>
</evidence>
<dbReference type="Pfam" id="PF01400">
    <property type="entry name" value="Astacin"/>
    <property type="match status" value="1"/>
</dbReference>
<name>A0AAV7SUN3_PLEWA</name>
<protein>
    <recommendedName>
        <fullName evidence="1">Peptidase M12A domain-containing protein</fullName>
    </recommendedName>
</protein>
<evidence type="ECO:0000259" key="1">
    <source>
        <dbReference type="Pfam" id="PF01400"/>
    </source>
</evidence>
<organism evidence="2 3">
    <name type="scientific">Pleurodeles waltl</name>
    <name type="common">Iberian ribbed newt</name>
    <dbReference type="NCBI Taxonomy" id="8319"/>
    <lineage>
        <taxon>Eukaryota</taxon>
        <taxon>Metazoa</taxon>
        <taxon>Chordata</taxon>
        <taxon>Craniata</taxon>
        <taxon>Vertebrata</taxon>
        <taxon>Euteleostomi</taxon>
        <taxon>Amphibia</taxon>
        <taxon>Batrachia</taxon>
        <taxon>Caudata</taxon>
        <taxon>Salamandroidea</taxon>
        <taxon>Salamandridae</taxon>
        <taxon>Pleurodelinae</taxon>
        <taxon>Pleurodeles</taxon>
    </lineage>
</organism>
<comment type="caution">
    <text evidence="2">The sequence shown here is derived from an EMBL/GenBank/DDBJ whole genome shotgun (WGS) entry which is preliminary data.</text>
</comment>
<dbReference type="SUPFAM" id="SSF55486">
    <property type="entry name" value="Metalloproteases ('zincins'), catalytic domain"/>
    <property type="match status" value="1"/>
</dbReference>
<reference evidence="2" key="1">
    <citation type="journal article" date="2022" name="bioRxiv">
        <title>Sequencing and chromosome-scale assembly of the giantPleurodeles waltlgenome.</title>
        <authorList>
            <person name="Brown T."/>
            <person name="Elewa A."/>
            <person name="Iarovenko S."/>
            <person name="Subramanian E."/>
            <person name="Araus A.J."/>
            <person name="Petzold A."/>
            <person name="Susuki M."/>
            <person name="Suzuki K.-i.T."/>
            <person name="Hayashi T."/>
            <person name="Toyoda A."/>
            <person name="Oliveira C."/>
            <person name="Osipova E."/>
            <person name="Leigh N.D."/>
            <person name="Simon A."/>
            <person name="Yun M.H."/>
        </authorList>
    </citation>
    <scope>NUCLEOTIDE SEQUENCE</scope>
    <source>
        <strain evidence="2">20211129_DDA</strain>
        <tissue evidence="2">Liver</tissue>
    </source>
</reference>
<dbReference type="EMBL" id="JANPWB010000008">
    <property type="protein sequence ID" value="KAJ1167854.1"/>
    <property type="molecule type" value="Genomic_DNA"/>
</dbReference>
<dbReference type="Gene3D" id="3.40.390.10">
    <property type="entry name" value="Collagenase (Catalytic Domain)"/>
    <property type="match status" value="1"/>
</dbReference>
<keyword evidence="3" id="KW-1185">Reference proteome</keyword>
<evidence type="ECO:0000313" key="3">
    <source>
        <dbReference type="Proteomes" id="UP001066276"/>
    </source>
</evidence>
<sequence>MHNLGLYHEHTRKDRDTYINIMWQYVDQGNLEFVGDPRELASAKRARGVLGHGVGFGDGVRGGDREGKYVLEYCESALCGTEQFLTISSLWPHAEE</sequence>
<dbReference type="InterPro" id="IPR001506">
    <property type="entry name" value="Peptidase_M12A"/>
</dbReference>
<feature type="domain" description="Peptidase M12A" evidence="1">
    <location>
        <begin position="1"/>
        <end position="31"/>
    </location>
</feature>